<dbReference type="AlphaFoldDB" id="A0A2J8MG33"/>
<organism evidence="3 4">
    <name type="scientific">Pan troglodytes</name>
    <name type="common">Chimpanzee</name>
    <dbReference type="NCBI Taxonomy" id="9598"/>
    <lineage>
        <taxon>Eukaryota</taxon>
        <taxon>Metazoa</taxon>
        <taxon>Chordata</taxon>
        <taxon>Craniata</taxon>
        <taxon>Vertebrata</taxon>
        <taxon>Euteleostomi</taxon>
        <taxon>Mammalia</taxon>
        <taxon>Eutheria</taxon>
        <taxon>Euarchontoglires</taxon>
        <taxon>Primates</taxon>
        <taxon>Haplorrhini</taxon>
        <taxon>Catarrhini</taxon>
        <taxon>Hominidae</taxon>
        <taxon>Pan</taxon>
    </lineage>
</organism>
<accession>A0A2J8MG33</accession>
<name>A0A2J8MG33_PANTR</name>
<keyword evidence="1" id="KW-0433">Leucine-rich repeat</keyword>
<dbReference type="InterPro" id="IPR000483">
    <property type="entry name" value="Cys-rich_flank_reg_C"/>
</dbReference>
<comment type="caution">
    <text evidence="3">The sequence shown here is derived from an EMBL/GenBank/DDBJ whole genome shotgun (WGS) entry which is preliminary data.</text>
</comment>
<dbReference type="Proteomes" id="UP000236370">
    <property type="component" value="Unassembled WGS sequence"/>
</dbReference>
<sequence>ASRPDATCASPAKFKGQHIRDTDAFRSCKFPTKRSKKAGRH</sequence>
<feature type="non-terminal residue" evidence="3">
    <location>
        <position position="1"/>
    </location>
</feature>
<dbReference type="EMBL" id="NBAG03000258">
    <property type="protein sequence ID" value="PNI58474.1"/>
    <property type="molecule type" value="Genomic_DNA"/>
</dbReference>
<evidence type="ECO:0000256" key="1">
    <source>
        <dbReference type="ARBA" id="ARBA00022614"/>
    </source>
</evidence>
<dbReference type="Pfam" id="PF01463">
    <property type="entry name" value="LRRCT"/>
    <property type="match status" value="1"/>
</dbReference>
<feature type="domain" description="LRRCT" evidence="2">
    <location>
        <begin position="6"/>
        <end position="29"/>
    </location>
</feature>
<gene>
    <name evidence="3" type="ORF">CK820_G0021029</name>
</gene>
<proteinExistence type="predicted"/>
<reference evidence="3 4" key="1">
    <citation type="submission" date="2017-12" db="EMBL/GenBank/DDBJ databases">
        <title>High-resolution comparative analysis of great ape genomes.</title>
        <authorList>
            <person name="Pollen A."/>
            <person name="Hastie A."/>
            <person name="Hormozdiari F."/>
            <person name="Dougherty M."/>
            <person name="Liu R."/>
            <person name="Chaisson M."/>
            <person name="Hoppe E."/>
            <person name="Hill C."/>
            <person name="Pang A."/>
            <person name="Hillier L."/>
            <person name="Baker C."/>
            <person name="Armstrong J."/>
            <person name="Shendure J."/>
            <person name="Paten B."/>
            <person name="Wilson R."/>
            <person name="Chao H."/>
            <person name="Schneider V."/>
            <person name="Ventura M."/>
            <person name="Kronenberg Z."/>
            <person name="Murali S."/>
            <person name="Gordon D."/>
            <person name="Cantsilieris S."/>
            <person name="Munson K."/>
            <person name="Nelson B."/>
            <person name="Raja A."/>
            <person name="Underwood J."/>
            <person name="Diekhans M."/>
            <person name="Fiddes I."/>
            <person name="Haussler D."/>
            <person name="Eichler E."/>
        </authorList>
    </citation>
    <scope>NUCLEOTIDE SEQUENCE [LARGE SCALE GENOMIC DNA]</scope>
    <source>
        <strain evidence="3">Yerkes chimp pedigree #C0471</strain>
    </source>
</reference>
<evidence type="ECO:0000313" key="3">
    <source>
        <dbReference type="EMBL" id="PNI58474.1"/>
    </source>
</evidence>
<evidence type="ECO:0000259" key="2">
    <source>
        <dbReference type="Pfam" id="PF01463"/>
    </source>
</evidence>
<evidence type="ECO:0000313" key="4">
    <source>
        <dbReference type="Proteomes" id="UP000236370"/>
    </source>
</evidence>
<protein>
    <submittedName>
        <fullName evidence="3">CHAD isoform 3</fullName>
    </submittedName>
</protein>